<evidence type="ECO:0000259" key="1">
    <source>
        <dbReference type="Pfam" id="PF00156"/>
    </source>
</evidence>
<dbReference type="Pfam" id="PF00156">
    <property type="entry name" value="Pribosyltran"/>
    <property type="match status" value="1"/>
</dbReference>
<dbReference type="RefSeq" id="WP_136336672.1">
    <property type="nucleotide sequence ID" value="NZ_QXMP01000003.1"/>
</dbReference>
<gene>
    <name evidence="2" type="ORF">E7Z59_12470</name>
</gene>
<dbReference type="Gene3D" id="3.30.1310.20">
    <property type="entry name" value="PRTase-like"/>
    <property type="match status" value="1"/>
</dbReference>
<name>A0A4S3LYC6_9FLAO</name>
<dbReference type="SUPFAM" id="SSF53271">
    <property type="entry name" value="PRTase-like"/>
    <property type="match status" value="1"/>
</dbReference>
<proteinExistence type="predicted"/>
<organism evidence="2 3">
    <name type="scientific">Robertkochia marina</name>
    <dbReference type="NCBI Taxonomy" id="1227945"/>
    <lineage>
        <taxon>Bacteria</taxon>
        <taxon>Pseudomonadati</taxon>
        <taxon>Bacteroidota</taxon>
        <taxon>Flavobacteriia</taxon>
        <taxon>Flavobacteriales</taxon>
        <taxon>Flavobacteriaceae</taxon>
        <taxon>Robertkochia</taxon>
    </lineage>
</organism>
<evidence type="ECO:0000313" key="2">
    <source>
        <dbReference type="EMBL" id="THD66600.1"/>
    </source>
</evidence>
<accession>A0A4S3LYC6</accession>
<dbReference type="EMBL" id="SSMC01000003">
    <property type="protein sequence ID" value="THD66600.1"/>
    <property type="molecule type" value="Genomic_DNA"/>
</dbReference>
<dbReference type="Gene3D" id="3.40.50.2020">
    <property type="match status" value="1"/>
</dbReference>
<comment type="caution">
    <text evidence="2">The sequence shown here is derived from an EMBL/GenBank/DDBJ whole genome shotgun (WGS) entry which is preliminary data.</text>
</comment>
<dbReference type="GO" id="GO:0016757">
    <property type="term" value="F:glycosyltransferase activity"/>
    <property type="evidence" value="ECO:0007669"/>
    <property type="project" value="UniProtKB-KW"/>
</dbReference>
<evidence type="ECO:0000313" key="3">
    <source>
        <dbReference type="Proteomes" id="UP000305939"/>
    </source>
</evidence>
<dbReference type="Proteomes" id="UP000305939">
    <property type="component" value="Unassembled WGS sequence"/>
</dbReference>
<keyword evidence="2" id="KW-0808">Transferase</keyword>
<dbReference type="OrthoDB" id="9810066at2"/>
<keyword evidence="3" id="KW-1185">Reference proteome</keyword>
<reference evidence="2 3" key="1">
    <citation type="submission" date="2019-04" db="EMBL/GenBank/DDBJ databases">
        <title>Draft genome sequence of Robertkochia marina CC-AMO-30D.</title>
        <authorList>
            <person name="Hameed A."/>
            <person name="Lin S.-Y."/>
            <person name="Shahina M."/>
            <person name="Lai W.-A."/>
            <person name="Young C.-C."/>
        </authorList>
    </citation>
    <scope>NUCLEOTIDE SEQUENCE [LARGE SCALE GENOMIC DNA]</scope>
    <source>
        <strain evidence="2 3">CC-AMO-30D</strain>
    </source>
</reference>
<dbReference type="InterPro" id="IPR029057">
    <property type="entry name" value="PRTase-like"/>
</dbReference>
<dbReference type="CDD" id="cd06223">
    <property type="entry name" value="PRTases_typeI"/>
    <property type="match status" value="1"/>
</dbReference>
<keyword evidence="2" id="KW-0328">Glycosyltransferase</keyword>
<feature type="domain" description="Phosphoribosyltransferase" evidence="1">
    <location>
        <begin position="8"/>
        <end position="169"/>
    </location>
</feature>
<dbReference type="AlphaFoldDB" id="A0A4S3LYC6"/>
<sequence length="209" mass="23027">MFLDRSHAGKLLAEELKLLQGPDTIVVAIPRGGLPVGAEIATALKAPLEIILSKKIGHPANKEYAIGAVSLSGLVLELQAAEIPKSYIEEETKRIRKVLQDRQEMYYHNQTPKPLTNKTVIVADDGIATGNTMLSTLELISRESPKKVVLAIPVAPESAIKKLKKSPYIHQIVCLKIPGLFNAVGAYYHHFDQVSDRQAIEILEAHRNR</sequence>
<protein>
    <submittedName>
        <fullName evidence="2">Phosphoribosyltransferase</fullName>
    </submittedName>
</protein>
<dbReference type="InterPro" id="IPR000836">
    <property type="entry name" value="PRTase_dom"/>
</dbReference>